<organism evidence="6 7">
    <name type="scientific">Flagellimonas allohymeniacidonis</name>
    <dbReference type="NCBI Taxonomy" id="2517819"/>
    <lineage>
        <taxon>Bacteria</taxon>
        <taxon>Pseudomonadati</taxon>
        <taxon>Bacteroidota</taxon>
        <taxon>Flavobacteriia</taxon>
        <taxon>Flavobacteriales</taxon>
        <taxon>Flavobacteriaceae</taxon>
        <taxon>Flagellimonas</taxon>
    </lineage>
</organism>
<dbReference type="Pfam" id="PF00440">
    <property type="entry name" value="TetR_N"/>
    <property type="match status" value="1"/>
</dbReference>
<accession>A0A4Q8QDC5</accession>
<name>A0A4Q8QDC5_9FLAO</name>
<evidence type="ECO:0000259" key="5">
    <source>
        <dbReference type="PROSITE" id="PS50977"/>
    </source>
</evidence>
<evidence type="ECO:0000313" key="6">
    <source>
        <dbReference type="EMBL" id="TAI47527.1"/>
    </source>
</evidence>
<keyword evidence="7" id="KW-1185">Reference proteome</keyword>
<dbReference type="GO" id="GO:0003677">
    <property type="term" value="F:DNA binding"/>
    <property type="evidence" value="ECO:0007669"/>
    <property type="project" value="UniProtKB-UniRule"/>
</dbReference>
<dbReference type="EMBL" id="SGIU01000002">
    <property type="protein sequence ID" value="TAI47527.1"/>
    <property type="molecule type" value="Genomic_DNA"/>
</dbReference>
<dbReference type="PANTHER" id="PTHR47506">
    <property type="entry name" value="TRANSCRIPTIONAL REGULATORY PROTEIN"/>
    <property type="match status" value="1"/>
</dbReference>
<evidence type="ECO:0000313" key="7">
    <source>
        <dbReference type="Proteomes" id="UP000291981"/>
    </source>
</evidence>
<feature type="DNA-binding region" description="H-T-H motif" evidence="4">
    <location>
        <begin position="31"/>
        <end position="50"/>
    </location>
</feature>
<dbReference type="Pfam" id="PF16925">
    <property type="entry name" value="TetR_C_13"/>
    <property type="match status" value="1"/>
</dbReference>
<dbReference type="InterPro" id="IPR001647">
    <property type="entry name" value="HTH_TetR"/>
</dbReference>
<evidence type="ECO:0000256" key="3">
    <source>
        <dbReference type="ARBA" id="ARBA00023163"/>
    </source>
</evidence>
<dbReference type="InterPro" id="IPR009057">
    <property type="entry name" value="Homeodomain-like_sf"/>
</dbReference>
<sequence>MQKNLKSRVTINRLCYKGLDVFTKKGYHNTSLDDILKELELSKGAFYHHFKSKEDYFIYIIQNLVVRKIFSLLIEPLDTHDNPIPVIVETIENALEPDKNNELAYGFLLSDFLAEFNNRNEEINKYLQDILSLWEVNLVSLLKKGKYDGHIARHVDCEGAAAYIIASYLGMRTLLKGSDSKQFVYRYIQQLKSYFNSLKPIAIYA</sequence>
<proteinExistence type="predicted"/>
<dbReference type="InterPro" id="IPR036271">
    <property type="entry name" value="Tet_transcr_reg_TetR-rel_C_sf"/>
</dbReference>
<keyword evidence="3" id="KW-0804">Transcription</keyword>
<dbReference type="SUPFAM" id="SSF46689">
    <property type="entry name" value="Homeodomain-like"/>
    <property type="match status" value="1"/>
</dbReference>
<dbReference type="PROSITE" id="PS50977">
    <property type="entry name" value="HTH_TETR_2"/>
    <property type="match status" value="1"/>
</dbReference>
<evidence type="ECO:0000256" key="2">
    <source>
        <dbReference type="ARBA" id="ARBA00023125"/>
    </source>
</evidence>
<feature type="domain" description="HTH tetR-type" evidence="5">
    <location>
        <begin position="8"/>
        <end position="68"/>
    </location>
</feature>
<dbReference type="AlphaFoldDB" id="A0A4Q8QDC5"/>
<gene>
    <name evidence="6" type="ORF">EW142_12725</name>
</gene>
<comment type="caution">
    <text evidence="6">The sequence shown here is derived from an EMBL/GenBank/DDBJ whole genome shotgun (WGS) entry which is preliminary data.</text>
</comment>
<keyword evidence="1" id="KW-0805">Transcription regulation</keyword>
<keyword evidence="2 4" id="KW-0238">DNA-binding</keyword>
<dbReference type="Gene3D" id="1.10.357.10">
    <property type="entry name" value="Tetracycline Repressor, domain 2"/>
    <property type="match status" value="1"/>
</dbReference>
<protein>
    <submittedName>
        <fullName evidence="6">TetR/AcrR family transcriptional regulator</fullName>
    </submittedName>
</protein>
<evidence type="ECO:0000256" key="4">
    <source>
        <dbReference type="PROSITE-ProRule" id="PRU00335"/>
    </source>
</evidence>
<dbReference type="OrthoDB" id="9798857at2"/>
<dbReference type="Proteomes" id="UP000291981">
    <property type="component" value="Unassembled WGS sequence"/>
</dbReference>
<dbReference type="RefSeq" id="WP_130614414.1">
    <property type="nucleotide sequence ID" value="NZ_SGIU01000002.1"/>
</dbReference>
<evidence type="ECO:0000256" key="1">
    <source>
        <dbReference type="ARBA" id="ARBA00023015"/>
    </source>
</evidence>
<dbReference type="PRINTS" id="PR00455">
    <property type="entry name" value="HTHTETR"/>
</dbReference>
<dbReference type="InterPro" id="IPR011075">
    <property type="entry name" value="TetR_C"/>
</dbReference>
<dbReference type="SUPFAM" id="SSF48498">
    <property type="entry name" value="Tetracyclin repressor-like, C-terminal domain"/>
    <property type="match status" value="1"/>
</dbReference>
<dbReference type="PANTHER" id="PTHR47506:SF6">
    <property type="entry name" value="HTH-TYPE TRANSCRIPTIONAL REPRESSOR NEMR"/>
    <property type="match status" value="1"/>
</dbReference>
<reference evidence="6 7" key="1">
    <citation type="submission" date="2019-02" db="EMBL/GenBank/DDBJ databases">
        <title>Draft genome sequence of Muricauda sp. 176CP4-71.</title>
        <authorList>
            <person name="Park J.-S."/>
        </authorList>
    </citation>
    <scope>NUCLEOTIDE SEQUENCE [LARGE SCALE GENOMIC DNA]</scope>
    <source>
        <strain evidence="6 7">176CP4-71</strain>
    </source>
</reference>